<dbReference type="AlphaFoldDB" id="A0A167IBW4"/>
<evidence type="ECO:0000256" key="1">
    <source>
        <dbReference type="ARBA" id="ARBA00010333"/>
    </source>
</evidence>
<dbReference type="RefSeq" id="WP_063369649.1">
    <property type="nucleotide sequence ID" value="NZ_AUYC01000062.1"/>
</dbReference>
<comment type="similarity">
    <text evidence="1">Belongs to the bacterial solute-binding protein 3 family.</text>
</comment>
<keyword evidence="2" id="KW-0732">Signal</keyword>
<dbReference type="SMART" id="SM00062">
    <property type="entry name" value="PBPb"/>
    <property type="match status" value="1"/>
</dbReference>
<dbReference type="PATRIC" id="fig|1365248.3.peg.4475"/>
<evidence type="ECO:0000313" key="5">
    <source>
        <dbReference type="Proteomes" id="UP000076486"/>
    </source>
</evidence>
<dbReference type="SUPFAM" id="SSF53850">
    <property type="entry name" value="Periplasmic binding protein-like II"/>
    <property type="match status" value="1"/>
</dbReference>
<dbReference type="InterPro" id="IPR001638">
    <property type="entry name" value="Solute-binding_3/MltF_N"/>
</dbReference>
<reference evidence="4 5" key="1">
    <citation type="submission" date="2013-07" db="EMBL/GenBank/DDBJ databases">
        <title>Comparative Genomic and Metabolomic Analysis of Twelve Strains of Pseudoalteromonas luteoviolacea.</title>
        <authorList>
            <person name="Vynne N.G."/>
            <person name="Mansson M."/>
            <person name="Gram L."/>
        </authorList>
    </citation>
    <scope>NUCLEOTIDE SEQUENCE [LARGE SCALE GENOMIC DNA]</scope>
    <source>
        <strain evidence="4 5">CPMOR-1</strain>
    </source>
</reference>
<evidence type="ECO:0000259" key="3">
    <source>
        <dbReference type="SMART" id="SM00062"/>
    </source>
</evidence>
<evidence type="ECO:0000256" key="2">
    <source>
        <dbReference type="ARBA" id="ARBA00022729"/>
    </source>
</evidence>
<proteinExistence type="inferred from homology"/>
<evidence type="ECO:0000313" key="4">
    <source>
        <dbReference type="EMBL" id="KZN59164.1"/>
    </source>
</evidence>
<feature type="domain" description="Solute-binding protein family 3/N-terminal" evidence="3">
    <location>
        <begin position="22"/>
        <end position="243"/>
    </location>
</feature>
<dbReference type="EMBL" id="AUYC01000062">
    <property type="protein sequence ID" value="KZN59164.1"/>
    <property type="molecule type" value="Genomic_DNA"/>
</dbReference>
<accession>A0A167IBW4</accession>
<name>A0A167IBW4_9GAMM</name>
<dbReference type="Pfam" id="PF00497">
    <property type="entry name" value="SBP_bac_3"/>
    <property type="match status" value="1"/>
</dbReference>
<dbReference type="Gene3D" id="3.40.190.10">
    <property type="entry name" value="Periplasmic binding protein-like II"/>
    <property type="match status" value="2"/>
</dbReference>
<protein>
    <recommendedName>
        <fullName evidence="3">Solute-binding protein family 3/N-terminal domain-containing protein</fullName>
    </recommendedName>
</protein>
<dbReference type="PANTHER" id="PTHR35936:SF32">
    <property type="entry name" value="MEMBRANE-BOUND LYTIC MUREIN TRANSGLYCOSYLASE F"/>
    <property type="match status" value="1"/>
</dbReference>
<sequence length="244" mass="28285">MRVWLGFIIFLYSSEVACEHYTVLVYHGANPPYNYISGNEQAGIFSHLFNRLGTLTGHTFELVPWSVARGQKLFDMGKIDIEPGVNPSWRTQSSNPGIYSLPYAYSREVVLGREDENVTDNPKTFYGSVFGRVRGYRYGEFESHFGLMKIMVYDNVSEKELLAQLAHQRVDFIMLGDVTAAYYQHRYPDYANFKVVYEISRLPVHMRLQPHLMQLQRELNNALKTMIDNQEIEAIYHRYGTSSK</sequence>
<comment type="caution">
    <text evidence="4">The sequence shown here is derived from an EMBL/GenBank/DDBJ whole genome shotgun (WGS) entry which is preliminary data.</text>
</comment>
<dbReference type="PANTHER" id="PTHR35936">
    <property type="entry name" value="MEMBRANE-BOUND LYTIC MUREIN TRANSGLYCOSYLASE F"/>
    <property type="match status" value="1"/>
</dbReference>
<dbReference type="Proteomes" id="UP000076486">
    <property type="component" value="Unassembled WGS sequence"/>
</dbReference>
<organism evidence="4 5">
    <name type="scientific">Pseudoalteromonas luteoviolacea CPMOR-1</name>
    <dbReference type="NCBI Taxonomy" id="1365248"/>
    <lineage>
        <taxon>Bacteria</taxon>
        <taxon>Pseudomonadati</taxon>
        <taxon>Pseudomonadota</taxon>
        <taxon>Gammaproteobacteria</taxon>
        <taxon>Alteromonadales</taxon>
        <taxon>Pseudoalteromonadaceae</taxon>
        <taxon>Pseudoalteromonas</taxon>
    </lineage>
</organism>
<gene>
    <name evidence="4" type="ORF">N473_03135</name>
</gene>